<proteinExistence type="inferred from homology"/>
<evidence type="ECO:0000256" key="13">
    <source>
        <dbReference type="ARBA" id="ARBA00057568"/>
    </source>
</evidence>
<feature type="binding site" evidence="15">
    <location>
        <position position="69"/>
    </location>
    <ligand>
        <name>[4Fe-4S] cluster</name>
        <dbReference type="ChEBI" id="CHEBI:49883"/>
        <note>4Fe-4S-S-AdoMet</note>
    </ligand>
</feature>
<dbReference type="Gene3D" id="3.20.20.70">
    <property type="entry name" value="Aldolase class I"/>
    <property type="match status" value="1"/>
</dbReference>
<organism evidence="18 19">
    <name type="scientific">Brevibacterium sandarakinum</name>
    <dbReference type="NCBI Taxonomy" id="629680"/>
    <lineage>
        <taxon>Bacteria</taxon>
        <taxon>Bacillati</taxon>
        <taxon>Actinomycetota</taxon>
        <taxon>Actinomycetes</taxon>
        <taxon>Micrococcales</taxon>
        <taxon>Brevibacteriaceae</taxon>
        <taxon>Brevibacterium</taxon>
    </lineage>
</organism>
<comment type="catalytic activity">
    <reaction evidence="12 15">
        <text>(4R,5S)-dethiobiotin + (sulfur carrier)-SH + 2 reduced [2Fe-2S]-[ferredoxin] + 2 S-adenosyl-L-methionine = (sulfur carrier)-H + biotin + 2 5'-deoxyadenosine + 2 L-methionine + 2 oxidized [2Fe-2S]-[ferredoxin]</text>
        <dbReference type="Rhea" id="RHEA:22060"/>
        <dbReference type="Rhea" id="RHEA-COMP:10000"/>
        <dbReference type="Rhea" id="RHEA-COMP:10001"/>
        <dbReference type="Rhea" id="RHEA-COMP:14737"/>
        <dbReference type="Rhea" id="RHEA-COMP:14739"/>
        <dbReference type="ChEBI" id="CHEBI:17319"/>
        <dbReference type="ChEBI" id="CHEBI:29917"/>
        <dbReference type="ChEBI" id="CHEBI:33737"/>
        <dbReference type="ChEBI" id="CHEBI:33738"/>
        <dbReference type="ChEBI" id="CHEBI:57586"/>
        <dbReference type="ChEBI" id="CHEBI:57844"/>
        <dbReference type="ChEBI" id="CHEBI:59789"/>
        <dbReference type="ChEBI" id="CHEBI:64428"/>
        <dbReference type="ChEBI" id="CHEBI:149473"/>
        <dbReference type="EC" id="2.8.1.6"/>
    </reaction>
</comment>
<evidence type="ECO:0000256" key="11">
    <source>
        <dbReference type="ARBA" id="ARBA00023014"/>
    </source>
</evidence>
<comment type="pathway">
    <text evidence="1 15">Cofactor biosynthesis; biotin biosynthesis; biotin from 7,8-diaminononanoate: step 2/2.</text>
</comment>
<keyword evidence="5 15" id="KW-0808">Transferase</keyword>
<evidence type="ECO:0000256" key="6">
    <source>
        <dbReference type="ARBA" id="ARBA00022691"/>
    </source>
</evidence>
<evidence type="ECO:0000256" key="3">
    <source>
        <dbReference type="ARBA" id="ARBA00012236"/>
    </source>
</evidence>
<keyword evidence="7 15" id="KW-0001">2Fe-2S</keyword>
<dbReference type="SFLD" id="SFLDG01060">
    <property type="entry name" value="BATS_domain_containing"/>
    <property type="match status" value="1"/>
</dbReference>
<dbReference type="SMART" id="SM00729">
    <property type="entry name" value="Elp3"/>
    <property type="match status" value="1"/>
</dbReference>
<gene>
    <name evidence="15" type="primary">bioB</name>
    <name evidence="18" type="ORF">SAMN04489751_3051</name>
</gene>
<comment type="function">
    <text evidence="13 15">Catalyzes the conversion of dethiobiotin (DTB) to biotin by the insertion of a sulfur atom into dethiobiotin via a radical-based mechanism.</text>
</comment>
<evidence type="ECO:0000256" key="15">
    <source>
        <dbReference type="HAMAP-Rule" id="MF_01694"/>
    </source>
</evidence>
<evidence type="ECO:0000259" key="17">
    <source>
        <dbReference type="PROSITE" id="PS51918"/>
    </source>
</evidence>
<feature type="binding site" evidence="15">
    <location>
        <position position="109"/>
    </location>
    <ligand>
        <name>[2Fe-2S] cluster</name>
        <dbReference type="ChEBI" id="CHEBI:190135"/>
    </ligand>
</feature>
<evidence type="ECO:0000256" key="2">
    <source>
        <dbReference type="ARBA" id="ARBA00011738"/>
    </source>
</evidence>
<evidence type="ECO:0000256" key="10">
    <source>
        <dbReference type="ARBA" id="ARBA00023004"/>
    </source>
</evidence>
<dbReference type="InterPro" id="IPR013785">
    <property type="entry name" value="Aldolase_TIM"/>
</dbReference>
<dbReference type="InterPro" id="IPR006638">
    <property type="entry name" value="Elp3/MiaA/NifB-like_rSAM"/>
</dbReference>
<protein>
    <recommendedName>
        <fullName evidence="14 15">Biotin synthase</fullName>
        <ecNumber evidence="3 15">2.8.1.6</ecNumber>
    </recommendedName>
</protein>
<evidence type="ECO:0000313" key="19">
    <source>
        <dbReference type="Proteomes" id="UP000199700"/>
    </source>
</evidence>
<dbReference type="SFLD" id="SFLDG01278">
    <property type="entry name" value="biotin_synthase_like"/>
    <property type="match status" value="1"/>
</dbReference>
<dbReference type="PROSITE" id="PS51918">
    <property type="entry name" value="RADICAL_SAM"/>
    <property type="match status" value="1"/>
</dbReference>
<dbReference type="EMBL" id="LT629739">
    <property type="protein sequence ID" value="SDS85686.1"/>
    <property type="molecule type" value="Genomic_DNA"/>
</dbReference>
<feature type="binding site" evidence="15">
    <location>
        <position position="272"/>
    </location>
    <ligand>
        <name>[2Fe-2S] cluster</name>
        <dbReference type="ChEBI" id="CHEBI:190135"/>
    </ligand>
</feature>
<dbReference type="EC" id="2.8.1.6" evidence="3 15"/>
<dbReference type="SUPFAM" id="SSF102114">
    <property type="entry name" value="Radical SAM enzymes"/>
    <property type="match status" value="1"/>
</dbReference>
<dbReference type="GO" id="GO:0005506">
    <property type="term" value="F:iron ion binding"/>
    <property type="evidence" value="ECO:0007669"/>
    <property type="project" value="UniProtKB-UniRule"/>
</dbReference>
<evidence type="ECO:0000256" key="4">
    <source>
        <dbReference type="ARBA" id="ARBA00022485"/>
    </source>
</evidence>
<evidence type="ECO:0000313" key="18">
    <source>
        <dbReference type="EMBL" id="SDS85686.1"/>
    </source>
</evidence>
<feature type="region of interest" description="Disordered" evidence="16">
    <location>
        <begin position="391"/>
        <end position="416"/>
    </location>
</feature>
<keyword evidence="8 15" id="KW-0479">Metal-binding</keyword>
<keyword evidence="9 15" id="KW-0093">Biotin biosynthesis</keyword>
<feature type="binding site" evidence="15">
    <location>
        <position position="142"/>
    </location>
    <ligand>
        <name>[2Fe-2S] cluster</name>
        <dbReference type="ChEBI" id="CHEBI:190135"/>
    </ligand>
</feature>
<evidence type="ECO:0000256" key="1">
    <source>
        <dbReference type="ARBA" id="ARBA00004942"/>
    </source>
</evidence>
<keyword evidence="19" id="KW-1185">Reference proteome</keyword>
<evidence type="ECO:0000256" key="12">
    <source>
        <dbReference type="ARBA" id="ARBA00051157"/>
    </source>
</evidence>
<evidence type="ECO:0000256" key="16">
    <source>
        <dbReference type="SAM" id="MobiDB-lite"/>
    </source>
</evidence>
<dbReference type="GO" id="GO:0051537">
    <property type="term" value="F:2 iron, 2 sulfur cluster binding"/>
    <property type="evidence" value="ECO:0007669"/>
    <property type="project" value="UniProtKB-KW"/>
</dbReference>
<reference evidence="18" key="1">
    <citation type="submission" date="2016-10" db="EMBL/GenBank/DDBJ databases">
        <authorList>
            <person name="Varghese N."/>
            <person name="Submissions S."/>
        </authorList>
    </citation>
    <scope>NUCLEOTIDE SEQUENCE [LARGE SCALE GENOMIC DNA]</scope>
    <source>
        <strain evidence="18">DSM 22082</strain>
    </source>
</reference>
<dbReference type="NCBIfam" id="TIGR00433">
    <property type="entry name" value="bioB"/>
    <property type="match status" value="1"/>
</dbReference>
<dbReference type="InterPro" id="IPR002684">
    <property type="entry name" value="Biotin_synth/BioAB"/>
</dbReference>
<keyword evidence="4 15" id="KW-0004">4Fe-4S</keyword>
<dbReference type="FunFam" id="3.20.20.70:FF:000026">
    <property type="entry name" value="Biotin synthase"/>
    <property type="match status" value="1"/>
</dbReference>
<feature type="binding site" evidence="15">
    <location>
        <position position="72"/>
    </location>
    <ligand>
        <name>[4Fe-4S] cluster</name>
        <dbReference type="ChEBI" id="CHEBI:49883"/>
        <note>4Fe-4S-S-AdoMet</note>
    </ligand>
</feature>
<dbReference type="PANTHER" id="PTHR22976:SF2">
    <property type="entry name" value="BIOTIN SYNTHASE, MITOCHONDRIAL"/>
    <property type="match status" value="1"/>
</dbReference>
<keyword evidence="11 15" id="KW-0411">Iron-sulfur</keyword>
<dbReference type="Proteomes" id="UP000199700">
    <property type="component" value="Chromosome"/>
</dbReference>
<accession>A0A1H1VN31</accession>
<dbReference type="Pfam" id="PF04055">
    <property type="entry name" value="Radical_SAM"/>
    <property type="match status" value="1"/>
</dbReference>
<sequence length="416" mass="43773">MVNYFSLAERVLSGTSATASDARAILSSPNEDLLDLVAAAARLRREHFGKRIKINYLVNLKSGLCPEDCSYCSQRLGSEAEILKYSWLPKEEAKRQADFGLAGGASRVCLVASGRGPSNRDVDRVSGMVEEIKSATPGVEVCACLGFLKEGQAHRLKEAGVDAYNHNLNTAESLYADICSTHTFADRVDTVDKARGAGLSPCSGLLVGVGETNDQIIEAIESLRAVDSDSIPVNFLIPFDGTPLEGTNTLTPQHCVRILCAVRFLCPDRELRIAGGREMHLRSLQSLSLNVANSLFLGDYLTSEGQAAEEDLDMIVDGGFEIVGAESAQQLRDELKAHRAAHQAAFDGEAPGPANGDGASAASTGASSETAPTPVAGGALPCGKPLPAVGHEAGNSGVTIPTIRRRGAGTEISPNA</sequence>
<evidence type="ECO:0000256" key="9">
    <source>
        <dbReference type="ARBA" id="ARBA00022756"/>
    </source>
</evidence>
<feature type="compositionally biased region" description="Low complexity" evidence="16">
    <location>
        <begin position="354"/>
        <end position="373"/>
    </location>
</feature>
<comment type="cofactor">
    <cofactor evidence="15">
        <name>[2Fe-2S] cluster</name>
        <dbReference type="ChEBI" id="CHEBI:190135"/>
    </cofactor>
    <text evidence="15">Binds 1 [2Fe-2S] cluster. The cluster is coordinated with 3 cysteines and 1 arginine.</text>
</comment>
<dbReference type="UniPathway" id="UPA00078">
    <property type="reaction ID" value="UER00162"/>
</dbReference>
<feature type="binding site" evidence="15">
    <location>
        <position position="202"/>
    </location>
    <ligand>
        <name>[2Fe-2S] cluster</name>
        <dbReference type="ChEBI" id="CHEBI:190135"/>
    </ligand>
</feature>
<name>A0A1H1VN31_BRESA</name>
<dbReference type="PANTHER" id="PTHR22976">
    <property type="entry name" value="BIOTIN SYNTHASE"/>
    <property type="match status" value="1"/>
</dbReference>
<evidence type="ECO:0000256" key="14">
    <source>
        <dbReference type="ARBA" id="ARBA00070199"/>
    </source>
</evidence>
<dbReference type="InterPro" id="IPR058240">
    <property type="entry name" value="rSAM_sf"/>
</dbReference>
<comment type="similarity">
    <text evidence="15">Belongs to the radical SAM superfamily. Biotin synthase family.</text>
</comment>
<feature type="domain" description="Radical SAM core" evidence="17">
    <location>
        <begin position="50"/>
        <end position="277"/>
    </location>
</feature>
<dbReference type="Pfam" id="PF06968">
    <property type="entry name" value="BATS"/>
    <property type="match status" value="1"/>
</dbReference>
<evidence type="ECO:0000256" key="7">
    <source>
        <dbReference type="ARBA" id="ARBA00022714"/>
    </source>
</evidence>
<dbReference type="STRING" id="629680.SAMN04489751_3051"/>
<dbReference type="GO" id="GO:0051539">
    <property type="term" value="F:4 iron, 4 sulfur cluster binding"/>
    <property type="evidence" value="ECO:0007669"/>
    <property type="project" value="UniProtKB-KW"/>
</dbReference>
<feature type="binding site" evidence="15">
    <location>
        <position position="65"/>
    </location>
    <ligand>
        <name>[4Fe-4S] cluster</name>
        <dbReference type="ChEBI" id="CHEBI:49883"/>
        <note>4Fe-4S-S-AdoMet</note>
    </ligand>
</feature>
<dbReference type="CDD" id="cd01335">
    <property type="entry name" value="Radical_SAM"/>
    <property type="match status" value="1"/>
</dbReference>
<dbReference type="HAMAP" id="MF_01694">
    <property type="entry name" value="BioB"/>
    <property type="match status" value="1"/>
</dbReference>
<dbReference type="InterPro" id="IPR010722">
    <property type="entry name" value="BATS_dom"/>
</dbReference>
<dbReference type="AlphaFoldDB" id="A0A1H1VN31"/>
<dbReference type="RefSeq" id="WP_092106846.1">
    <property type="nucleotide sequence ID" value="NZ_JAKDJU010000108.1"/>
</dbReference>
<dbReference type="GO" id="GO:0004076">
    <property type="term" value="F:biotin synthase activity"/>
    <property type="evidence" value="ECO:0007669"/>
    <property type="project" value="UniProtKB-UniRule"/>
</dbReference>
<feature type="region of interest" description="Disordered" evidence="16">
    <location>
        <begin position="335"/>
        <end position="379"/>
    </location>
</feature>
<dbReference type="OrthoDB" id="9786826at2"/>
<dbReference type="InterPro" id="IPR007197">
    <property type="entry name" value="rSAM"/>
</dbReference>
<evidence type="ECO:0000256" key="5">
    <source>
        <dbReference type="ARBA" id="ARBA00022679"/>
    </source>
</evidence>
<dbReference type="GO" id="GO:0009102">
    <property type="term" value="P:biotin biosynthetic process"/>
    <property type="evidence" value="ECO:0007669"/>
    <property type="project" value="UniProtKB-UniRule"/>
</dbReference>
<dbReference type="SMART" id="SM00876">
    <property type="entry name" value="BATS"/>
    <property type="match status" value="1"/>
</dbReference>
<keyword evidence="10 15" id="KW-0408">Iron</keyword>
<comment type="cofactor">
    <cofactor evidence="15">
        <name>[4Fe-4S] cluster</name>
        <dbReference type="ChEBI" id="CHEBI:49883"/>
    </cofactor>
    <text evidence="15">Binds 1 [4Fe-4S] cluster. The cluster is coordinated with 3 cysteines and an exchangeable S-adenosyl-L-methionine.</text>
</comment>
<dbReference type="SFLD" id="SFLDS00029">
    <property type="entry name" value="Radical_SAM"/>
    <property type="match status" value="1"/>
</dbReference>
<keyword evidence="6 15" id="KW-0949">S-adenosyl-L-methionine</keyword>
<evidence type="ECO:0000256" key="8">
    <source>
        <dbReference type="ARBA" id="ARBA00022723"/>
    </source>
</evidence>
<comment type="subunit">
    <text evidence="2 15">Homodimer.</text>
</comment>